<dbReference type="CDD" id="cd00009">
    <property type="entry name" value="AAA"/>
    <property type="match status" value="1"/>
</dbReference>
<keyword evidence="7 12" id="KW-0067">ATP-binding</keyword>
<accession>A0AAD9I4E9</accession>
<dbReference type="GO" id="GO:0005795">
    <property type="term" value="C:Golgi stack"/>
    <property type="evidence" value="ECO:0007669"/>
    <property type="project" value="TreeGrafter"/>
</dbReference>
<evidence type="ECO:0000259" key="14">
    <source>
        <dbReference type="SMART" id="SM00382"/>
    </source>
</evidence>
<comment type="function">
    <text evidence="10 12">Required for vesicle-mediated transport. Catalyzes the fusion of transport vesicles within the Golgi cisternae. Is also required for transport from the endoplasmic reticulum to the Golgi stack. Seems to function as a fusion protein required for the delivery of cargo proteins to all compartments of the Golgi stack independent of vesicle origin.</text>
</comment>
<dbReference type="InterPro" id="IPR003960">
    <property type="entry name" value="ATPase_AAA_CS"/>
</dbReference>
<dbReference type="FunFam" id="2.40.40.20:FF:000012">
    <property type="entry name" value="Vesicle-fusing ATPase protein"/>
    <property type="match status" value="1"/>
</dbReference>
<dbReference type="FunFam" id="1.10.8.60:FF:000026">
    <property type="entry name" value="vesicle-fusing ATPase isoform X1"/>
    <property type="match status" value="1"/>
</dbReference>
<keyword evidence="4 12" id="KW-0963">Cytoplasm</keyword>
<dbReference type="SUPFAM" id="SSF50692">
    <property type="entry name" value="ADC-like"/>
    <property type="match status" value="1"/>
</dbReference>
<dbReference type="SUPFAM" id="SSF52540">
    <property type="entry name" value="P-loop containing nucleoside triphosphate hydrolases"/>
    <property type="match status" value="2"/>
</dbReference>
<dbReference type="InterPro" id="IPR009010">
    <property type="entry name" value="Asp_de-COase-like_dom_sf"/>
</dbReference>
<evidence type="ECO:0000256" key="7">
    <source>
        <dbReference type="ARBA" id="ARBA00022840"/>
    </source>
</evidence>
<evidence type="ECO:0000256" key="5">
    <source>
        <dbReference type="ARBA" id="ARBA00022737"/>
    </source>
</evidence>
<dbReference type="EMBL" id="JAQQPM010000004">
    <property type="protein sequence ID" value="KAK2070986.1"/>
    <property type="molecule type" value="Genomic_DNA"/>
</dbReference>
<dbReference type="PROSITE" id="PS00674">
    <property type="entry name" value="AAA"/>
    <property type="match status" value="1"/>
</dbReference>
<dbReference type="GO" id="GO:0035494">
    <property type="term" value="P:SNARE complex disassembly"/>
    <property type="evidence" value="ECO:0007669"/>
    <property type="project" value="InterPro"/>
</dbReference>
<name>A0AAD9I4E9_9PEZI</name>
<comment type="caution">
    <text evidence="15">The sequence shown here is derived from an EMBL/GenBank/DDBJ whole genome shotgun (WGS) entry which is preliminary data.</text>
</comment>
<dbReference type="GO" id="GO:0043001">
    <property type="term" value="P:Golgi to plasma membrane protein transport"/>
    <property type="evidence" value="ECO:0007669"/>
    <property type="project" value="TreeGrafter"/>
</dbReference>
<keyword evidence="12" id="KW-0378">Hydrolase</keyword>
<dbReference type="InterPro" id="IPR027417">
    <property type="entry name" value="P-loop_NTPase"/>
</dbReference>
<gene>
    <name evidence="15" type="ORF">P8C59_005443</name>
</gene>
<dbReference type="InterPro" id="IPR004201">
    <property type="entry name" value="Cdc48_dom2"/>
</dbReference>
<dbReference type="Pfam" id="PF02933">
    <property type="entry name" value="CDC48_2"/>
    <property type="match status" value="1"/>
</dbReference>
<dbReference type="SMART" id="SM00382">
    <property type="entry name" value="AAA"/>
    <property type="match status" value="2"/>
</dbReference>
<comment type="subcellular location">
    <subcellularLocation>
        <location evidence="1 12">Cytoplasm</location>
    </subcellularLocation>
</comment>
<dbReference type="Proteomes" id="UP001217918">
    <property type="component" value="Unassembled WGS sequence"/>
</dbReference>
<evidence type="ECO:0000256" key="3">
    <source>
        <dbReference type="ARBA" id="ARBA00022448"/>
    </source>
</evidence>
<keyword evidence="6 12" id="KW-0547">Nucleotide-binding</keyword>
<sequence>MPSPGQRVSAGGGYGAPPPGASRSRAAALRIAKVEDKTLQTQMIFGNICAVSPNDFPPSRDGTDLYIRVMLKGGRDDFVVMGRPINGFPDGGISLSDPQRKWCNIGIMDELIGESYDPFSQGGQAYIGSMDLEVGFARENRTTDTPYDQDELAAVFTRTFNGQIFAPGQRLLLDVKNTPLSVLVRTVTLVDLSMEKGGETPVQSDPRARGILTGQSNIGFYKDARSPIKLKGSSKRPAANAIISPDFKFENMGIGGLDSEFSTIFRRAFASRIFPPGIIDKLGIMHVKGMLLYGPPGTGKTLIARQIGKMLNAREPKVINGPEVLNKYVGQSEENIRKLFADAEKEYKEKGEESGLHIIIFDELDAVCKQRGSGAGGGTGVGDSVVNQLLSKLDGVDQLNNILLIGMTNRKDMIDDALLRPGRLEVQIEISLPDEPGRAQILKIHTTKMRDNDIMEDDVDIAELAAKTKNFSGAELNGLVKSATSFAFNRHIKVGTMAGVADDVTNMKVNREDFLRALTEVRPAFGTDDSELEEALPYGIIYFSPFIKNIINQGLVYVENVRANERTRLLSVLIHGPEASGKTALAAHIAMKSGFPFVKIITPASLSPLSIMILDNLERLIEWNPVGPRLSNTILQALMALLQAPPPKGHRLLVMATTSHRSVMESLDLTGAFDREIAVPAVKDGRELAQVLEQYSAFESPADINEALNLLRTSRDDGSREVHVGVGIKRILSLIEDAKLSSTPVELFADQLSMQIARANPRT</sequence>
<evidence type="ECO:0000256" key="13">
    <source>
        <dbReference type="SAM" id="MobiDB-lite"/>
    </source>
</evidence>
<keyword evidence="9 12" id="KW-0653">Protein transport</keyword>
<dbReference type="PANTHER" id="PTHR23078:SF3">
    <property type="entry name" value="VESICLE-FUSING ATPASE"/>
    <property type="match status" value="1"/>
</dbReference>
<organism evidence="15 16">
    <name type="scientific">Phyllachora maydis</name>
    <dbReference type="NCBI Taxonomy" id="1825666"/>
    <lineage>
        <taxon>Eukaryota</taxon>
        <taxon>Fungi</taxon>
        <taxon>Dikarya</taxon>
        <taxon>Ascomycota</taxon>
        <taxon>Pezizomycotina</taxon>
        <taxon>Sordariomycetes</taxon>
        <taxon>Sordariomycetidae</taxon>
        <taxon>Phyllachorales</taxon>
        <taxon>Phyllachoraceae</taxon>
        <taxon>Phyllachora</taxon>
    </lineage>
</organism>
<evidence type="ECO:0000256" key="10">
    <source>
        <dbReference type="ARBA" id="ARBA00056429"/>
    </source>
</evidence>
<dbReference type="GO" id="GO:0006891">
    <property type="term" value="P:intra-Golgi vesicle-mediated transport"/>
    <property type="evidence" value="ECO:0007669"/>
    <property type="project" value="TreeGrafter"/>
</dbReference>
<evidence type="ECO:0000256" key="1">
    <source>
        <dbReference type="ARBA" id="ARBA00004496"/>
    </source>
</evidence>
<evidence type="ECO:0000256" key="2">
    <source>
        <dbReference type="ARBA" id="ARBA00006914"/>
    </source>
</evidence>
<comment type="similarity">
    <text evidence="2 12">Belongs to the AAA ATPase family.</text>
</comment>
<dbReference type="InterPro" id="IPR003593">
    <property type="entry name" value="AAA+_ATPase"/>
</dbReference>
<dbReference type="Gene3D" id="2.40.40.20">
    <property type="match status" value="1"/>
</dbReference>
<evidence type="ECO:0000313" key="16">
    <source>
        <dbReference type="Proteomes" id="UP001217918"/>
    </source>
</evidence>
<dbReference type="Pfam" id="PF17862">
    <property type="entry name" value="AAA_lid_3"/>
    <property type="match status" value="1"/>
</dbReference>
<dbReference type="Gene3D" id="3.10.330.10">
    <property type="match status" value="1"/>
</dbReference>
<dbReference type="FunFam" id="3.40.50.300:FF:000187">
    <property type="entry name" value="Vesicular-fusion ATPase SEC18"/>
    <property type="match status" value="1"/>
</dbReference>
<dbReference type="GO" id="GO:0005524">
    <property type="term" value="F:ATP binding"/>
    <property type="evidence" value="ECO:0007669"/>
    <property type="project" value="UniProtKB-UniRule"/>
</dbReference>
<keyword evidence="5" id="KW-0677">Repeat</keyword>
<dbReference type="InterPro" id="IPR003959">
    <property type="entry name" value="ATPase_AAA_core"/>
</dbReference>
<evidence type="ECO:0000256" key="12">
    <source>
        <dbReference type="RuleBase" id="RU367045"/>
    </source>
</evidence>
<dbReference type="AlphaFoldDB" id="A0AAD9I4E9"/>
<feature type="region of interest" description="Disordered" evidence="13">
    <location>
        <begin position="1"/>
        <end position="22"/>
    </location>
</feature>
<evidence type="ECO:0000313" key="15">
    <source>
        <dbReference type="EMBL" id="KAK2070986.1"/>
    </source>
</evidence>
<feature type="domain" description="AAA+ ATPase" evidence="14">
    <location>
        <begin position="568"/>
        <end position="683"/>
    </location>
</feature>
<dbReference type="Pfam" id="PF00004">
    <property type="entry name" value="AAA"/>
    <property type="match status" value="1"/>
</dbReference>
<protein>
    <recommendedName>
        <fullName evidence="11 12">Vesicular-fusion protein SEC18</fullName>
    </recommendedName>
</protein>
<keyword evidence="3 12" id="KW-0813">Transport</keyword>
<dbReference type="InterPro" id="IPR041569">
    <property type="entry name" value="AAA_lid_3"/>
</dbReference>
<dbReference type="FunFam" id="3.40.50.300:FF:000166">
    <property type="entry name" value="vesicle-fusing ATPase isoform X1"/>
    <property type="match status" value="1"/>
</dbReference>
<dbReference type="SUPFAM" id="SSF54585">
    <property type="entry name" value="Cdc48 domain 2-like"/>
    <property type="match status" value="1"/>
</dbReference>
<keyword evidence="16" id="KW-1185">Reference proteome</keyword>
<evidence type="ECO:0000256" key="8">
    <source>
        <dbReference type="ARBA" id="ARBA00022892"/>
    </source>
</evidence>
<evidence type="ECO:0000256" key="11">
    <source>
        <dbReference type="ARBA" id="ARBA00068637"/>
    </source>
</evidence>
<dbReference type="InterPro" id="IPR039812">
    <property type="entry name" value="Vesicle-fus_ATPase"/>
</dbReference>
<feature type="domain" description="AAA+ ATPase" evidence="14">
    <location>
        <begin position="286"/>
        <end position="434"/>
    </location>
</feature>
<dbReference type="Gene3D" id="3.40.50.300">
    <property type="entry name" value="P-loop containing nucleotide triphosphate hydrolases"/>
    <property type="match status" value="3"/>
</dbReference>
<keyword evidence="8 12" id="KW-0931">ER-Golgi transport</keyword>
<dbReference type="Gene3D" id="1.10.8.60">
    <property type="match status" value="1"/>
</dbReference>
<dbReference type="InterPro" id="IPR029067">
    <property type="entry name" value="CDC48_domain_2-like_sf"/>
</dbReference>
<reference evidence="15" key="1">
    <citation type="journal article" date="2023" name="Mol. Plant Microbe Interact.">
        <title>Elucidating the Obligate Nature and Biological Capacity of an Invasive Fungal Corn Pathogen.</title>
        <authorList>
            <person name="MacCready J.S."/>
            <person name="Roggenkamp E.M."/>
            <person name="Gdanetz K."/>
            <person name="Chilvers M.I."/>
        </authorList>
    </citation>
    <scope>NUCLEOTIDE SEQUENCE</scope>
    <source>
        <strain evidence="15">PM02</strain>
    </source>
</reference>
<evidence type="ECO:0000256" key="6">
    <source>
        <dbReference type="ARBA" id="ARBA00022741"/>
    </source>
</evidence>
<evidence type="ECO:0000256" key="4">
    <source>
        <dbReference type="ARBA" id="ARBA00022490"/>
    </source>
</evidence>
<dbReference type="PANTHER" id="PTHR23078">
    <property type="entry name" value="VESICULAR-FUSION PROTEIN NSF"/>
    <property type="match status" value="1"/>
</dbReference>
<evidence type="ECO:0000256" key="9">
    <source>
        <dbReference type="ARBA" id="ARBA00022927"/>
    </source>
</evidence>
<dbReference type="GO" id="GO:0016887">
    <property type="term" value="F:ATP hydrolysis activity"/>
    <property type="evidence" value="ECO:0007669"/>
    <property type="project" value="InterPro"/>
</dbReference>
<proteinExistence type="inferred from homology"/>